<comment type="caution">
    <text evidence="1">The sequence shown here is derived from an EMBL/GenBank/DDBJ whole genome shotgun (WGS) entry which is preliminary data.</text>
</comment>
<sequence length="219" mass="24896">MGNEVEQVLSGEQYVDIQPDVVKLIKNFTHLYRTRIDPDTPARVKSLVVIMAKGAEPYRCKRRRYPPAQIKFLDDYIGQLLKFGFLRKTNLSKWASHTLPVCKSDDKSAFSVTNNYTEANKRAVSIARTMSHFSDFLCFLWGGYTPLYECLKERHIQPYTSRTKCTVFTKLYSTNELLSGLTICPGAAGLSTGKESAKIPSNYLDLARLRCFKPPSIYS</sequence>
<name>A0A225WWG7_9STRA</name>
<evidence type="ECO:0000313" key="1">
    <source>
        <dbReference type="EMBL" id="OWZ21963.1"/>
    </source>
</evidence>
<dbReference type="SUPFAM" id="SSF56672">
    <property type="entry name" value="DNA/RNA polymerases"/>
    <property type="match status" value="1"/>
</dbReference>
<organism evidence="1 2">
    <name type="scientific">Phytophthora megakarya</name>
    <dbReference type="NCBI Taxonomy" id="4795"/>
    <lineage>
        <taxon>Eukaryota</taxon>
        <taxon>Sar</taxon>
        <taxon>Stramenopiles</taxon>
        <taxon>Oomycota</taxon>
        <taxon>Peronosporomycetes</taxon>
        <taxon>Peronosporales</taxon>
        <taxon>Peronosporaceae</taxon>
        <taxon>Phytophthora</taxon>
    </lineage>
</organism>
<dbReference type="InterPro" id="IPR043502">
    <property type="entry name" value="DNA/RNA_pol_sf"/>
</dbReference>
<dbReference type="EMBL" id="NBNE01000174">
    <property type="protein sequence ID" value="OWZ21963.1"/>
    <property type="molecule type" value="Genomic_DNA"/>
</dbReference>
<reference evidence="2" key="1">
    <citation type="submission" date="2017-03" db="EMBL/GenBank/DDBJ databases">
        <title>Phytopthora megakarya and P. palmivora, two closely related causual agents of cacao black pod achieved similar genome size and gene model numbers by different mechanisms.</title>
        <authorList>
            <person name="Ali S."/>
            <person name="Shao J."/>
            <person name="Larry D.J."/>
            <person name="Kronmiller B."/>
            <person name="Shen D."/>
            <person name="Strem M.D."/>
            <person name="Melnick R.L."/>
            <person name="Guiltinan M.J."/>
            <person name="Tyler B.M."/>
            <person name="Meinhardt L.W."/>
            <person name="Bailey B.A."/>
        </authorList>
    </citation>
    <scope>NUCLEOTIDE SEQUENCE [LARGE SCALE GENOMIC DNA]</scope>
    <source>
        <strain evidence="2">zdho120</strain>
    </source>
</reference>
<accession>A0A225WWG7</accession>
<evidence type="ECO:0000313" key="2">
    <source>
        <dbReference type="Proteomes" id="UP000198211"/>
    </source>
</evidence>
<protein>
    <submittedName>
        <fullName evidence="1">Uncharacterized protein</fullName>
    </submittedName>
</protein>
<dbReference type="AlphaFoldDB" id="A0A225WWG7"/>
<keyword evidence="2" id="KW-1185">Reference proteome</keyword>
<dbReference type="Proteomes" id="UP000198211">
    <property type="component" value="Unassembled WGS sequence"/>
</dbReference>
<dbReference type="Gene3D" id="3.10.10.10">
    <property type="entry name" value="HIV Type 1 Reverse Transcriptase, subunit A, domain 1"/>
    <property type="match status" value="1"/>
</dbReference>
<gene>
    <name evidence="1" type="ORF">PHMEG_0003418</name>
</gene>
<proteinExistence type="predicted"/>